<protein>
    <submittedName>
        <fullName evidence="1">Uncharacterized protein</fullName>
    </submittedName>
</protein>
<gene>
    <name evidence="1" type="ORF">DFR31_2306</name>
</gene>
<reference evidence="1 2" key="1">
    <citation type="submission" date="2018-10" db="EMBL/GenBank/DDBJ databases">
        <title>Genomic Encyclopedia of Type Strains, Phase IV (KMG-IV): sequencing the most valuable type-strain genomes for metagenomic binning, comparative biology and taxonomic classification.</title>
        <authorList>
            <person name="Goeker M."/>
        </authorList>
    </citation>
    <scope>NUCLEOTIDE SEQUENCE [LARGE SCALE GENOMIC DNA]</scope>
    <source>
        <strain evidence="1 2">DSM 12769</strain>
    </source>
</reference>
<accession>A0A498BU99</accession>
<proteinExistence type="predicted"/>
<dbReference type="AlphaFoldDB" id="A0A498BU99"/>
<dbReference type="Proteomes" id="UP000275461">
    <property type="component" value="Unassembled WGS sequence"/>
</dbReference>
<comment type="caution">
    <text evidence="1">The sequence shown here is derived from an EMBL/GenBank/DDBJ whole genome shotgun (WGS) entry which is preliminary data.</text>
</comment>
<evidence type="ECO:0000313" key="2">
    <source>
        <dbReference type="Proteomes" id="UP000275461"/>
    </source>
</evidence>
<dbReference type="EMBL" id="RCDA01000004">
    <property type="protein sequence ID" value="RLK46992.1"/>
    <property type="molecule type" value="Genomic_DNA"/>
</dbReference>
<organism evidence="1 2">
    <name type="scientific">Alkalispirillum mobile</name>
    <dbReference type="NCBI Taxonomy" id="85925"/>
    <lineage>
        <taxon>Bacteria</taxon>
        <taxon>Pseudomonadati</taxon>
        <taxon>Pseudomonadota</taxon>
        <taxon>Gammaproteobacteria</taxon>
        <taxon>Chromatiales</taxon>
        <taxon>Ectothiorhodospiraceae</taxon>
        <taxon>Alkalispirillum</taxon>
    </lineage>
</organism>
<keyword evidence="2" id="KW-1185">Reference proteome</keyword>
<name>A0A498BU99_9GAMM</name>
<evidence type="ECO:0000313" key="1">
    <source>
        <dbReference type="EMBL" id="RLK46992.1"/>
    </source>
</evidence>
<sequence length="210" mass="24066">MIFSRKQLKHLRRDAKNALLFGWHAPRAAERIFIAPSAVVTYAQRSPSRSDTGRVLSGNWDLQVKPLDEHPKVRYCINRFVRGQSWEEAGAIEHAKKLLDKRGSADGRRSWAEISRRLEEIDKLYSELKETRRLKTSAEFLNQASSREDSGVYIHIDRFGRPIFGGKGCHRFAICKILDIPVIPAQLGLVHEQAASSKKALRKLRHDTRE</sequence>